<keyword evidence="5" id="KW-1185">Reference proteome</keyword>
<feature type="chain" id="PRO_5045441669" evidence="2">
    <location>
        <begin position="26"/>
        <end position="2902"/>
    </location>
</feature>
<proteinExistence type="predicted"/>
<dbReference type="SMART" id="SM00710">
    <property type="entry name" value="PbH1"/>
    <property type="match status" value="8"/>
</dbReference>
<dbReference type="Gene3D" id="2.60.40.10">
    <property type="entry name" value="Immunoglobulins"/>
    <property type="match status" value="1"/>
</dbReference>
<dbReference type="InterPro" id="IPR006626">
    <property type="entry name" value="PbH1"/>
</dbReference>
<comment type="caution">
    <text evidence="4">The sequence shown here is derived from an EMBL/GenBank/DDBJ whole genome shotgun (WGS) entry which is preliminary data.</text>
</comment>
<dbReference type="InterPro" id="IPR045474">
    <property type="entry name" value="GEVED"/>
</dbReference>
<accession>A0ABS0FBY3</accession>
<feature type="domain" description="GEVED" evidence="3">
    <location>
        <begin position="1482"/>
        <end position="1557"/>
    </location>
</feature>
<sequence length="2902" mass="297156">MKKSLQSLKVLLAVLFVVLGASASAQSNAIYESYVILSINGGLNAYYDMGVATPNPDFQGATLGQFTLGQSLVLKGGQNKTVKCNSGDTTGGNLYYRVYLTSATPSGTFTSLPMNFLSDDPGAGPGCQNQSWQGTGGTANLLTGLAAGNYTVEVYSDAPGSPGTAFASNGGANYKATFTVNPITVTSTTGTSSPIASYGTVAAAVTAINTAGIHTGTVVCSVPAGYTETAPAGGYAITASGSAGNTITFVKNGAGANPTFTAFTPQASGSIVDAVFKIVGGDYITIDGFTLQENASNTTTTVGSNNMTEFGVALLYATSTNGAQFNTIQNCTISLNKTYTNTFGIYSNTTHTATSGTVTAEATSSAGANSNNKVYSNNISNTNYGIFFTGSGTIAASIDIGNDIGGNVAVTANTISNLGGLIAASGYSKLSATSYAAITMNQQINDNVSYNSINTGLVSSPVTVYGILKFYGVLAPTTGTITSTINNNTVTIADAPTTATTGGIVAISSQGLTPLLSTATISINNNTVQNSVLSGSTATTTTFACISNSSLPGTLNIVGNNILNNSYTATSATTGQFQGIINSGAAGTINLNSNIIRGSIINTNTTATGPFFGIVNSGAVVTAINMNSNQMGNASGNALTFSLAATNSVLAINNQGGASTAVLTITGNDVRGITHSVAGSSSHTYILNSSATFSQNISSNTFTNLNVNTSGNVTFIANDVALSATGTCTVSNNSIVTAFNKGGAGGTVTGYLTTTAPSSAVGAVKNEQNNNFSNGTVTGTTIVNLWTDLEGAPGPSKNITGNTFSSWSLGSGVFTGIQTNYSGNGSNVSNNLISNVTGSGAMTGVLIGTSNGGAAQTISGNTISSLVSSGGLVLGITSGTSSVTALNVSGNNINGLSSTITGATRGLNFTAGATLNIFKNKIYNISGSNAGSIISGIGISSATTANVYNNIIGDLRSTAGTQTAPAESVIGLNFAQTLGTINAHYNTVYLNASSSGANFSTSALYTNTGATLISRNNNLVNLSTSSGTGKTVAYRRSSSTLTSYSTTSNNNNLFAANLYFDGTTPQTTLAGYKTVMSTRDQEAVSESPTFVSTLGSDPTYLHINTTTPTSLESGGIPVAGVTDDFDGDVRNTSTPDIGADEFTGVPLTPVITLSTNDIPAGNIVAGTNSAPIYSFAIGVTTNSAKLTGLTATTTGTYLSADVTNLKVYYQTSAIFNSATATLLSTLTTPGVAGSKTFSSFTAQSIAAGSTGYIFITADIPCGAIATNTIAVNAITATNTTFASGTATGTPAAGNLQTITVASPNNVTLPAASVANASSVITWTNPTGCYNEIMIVAATASNTGTPTGDGTAYTANLAYASGTGLGNGFVVYKGSTSPQTVTALTNGTGYYYKIFTRNGTVWSAGAEVSATPSLYCIPVSATSTYYINNFATTGGISNITNSSSGYSGTGYGNFTSQSVSQNAGSPINFTASFGASGTYTFGFAIWVDFDDNGVFTGAERLYVSPGYSSSYSNSFVVPIGAPVGNHRMRILADYNNSVPSNPCVFNSNNGEAEDYILNVIATIVPTITSLGSTSGCVGSSITINGTGLSGATAANVKIGGTAVTSITSNSGTVLVAVIGNGTTGTVSVTTAGGTATSAATFTVNPAPTVSWAVKTADVCQDALATTTTLPYTATTDSPISYSIAWNASPANSFVAVNDQANTFNFGAGSITINVPAGTAAGTYTGTITAKNANGCVTLGTQTFTLKVNPKPTSTASNTGPYCVGSTIQLTSGSSGNSNYAWTGPNGYSLSGAGGVGVNENFDGSIPGWTYTADPFTSTSSSCSGNYSLLFTGLGQYGISPMLTNPQILSCSYRTSTNTNAWSVNIQISDVTATSQTSGPWITVGMISAPTGNITNCTPITPINLSAYPGTRYVRFIDTRGTGTAQRGIDDVVISVSSAQNPTIPNATTSMGGTYTLTVTSSDGCTATATTVVAIDTPTVAGTASSDQELCSGSTPTALTLAGKTGAVVKWQSATDSGFTLGVTDIANTTTTLTLGAATTTTYYRAVVQNGSCLVLNSNVIEIKVNPLPSAITSITETTLSEGAATACDQDYVKLEANGGVLFTPSTLLSEDFTSVTTIPAGWATQLADPKTTWSGNSSVLAGGTANEMRLNALSSAAADNGIYGLSSTVINATGKYNISLSFKSYLSTYSFAAYPFAIKIQSSFDGSTWTDRWVYTPIANGVLPAQTINVDLSSALDDQPAVYLRFALVGKPFGLNNWYVDDVVVTGKLKNSQVIWSPITGLFNDALLSVVYTGDIRSIVYAASNNPQVYTATAGSVSGCQRTANSTAVSLTKKVFTGLAPLPADQVLWNVPENWTNKQIPTITKCVIIPSGKNVLVNIPDAVTKNVTVDAGGKLTINAAQTLTVKETFTNNAAVGDVMIESDGNLIQVDNGTNVKPISARRVITIKDNTQYNYLISPLIGTNLKTAIYESVTTPNAPLTLYHNEANNKFYSSSGAYILGRGLAVKEPGSGTIVNALFTGVPMNGSFAYPLANSNVGAATDLGYNLTGNPYPSNIDLIQLYNLPAVPSPNPTDKNSNNINATFYFWDNSANASGTAQQGSTYNGSSYAIYNVTAGNAGTGLPAGTLSGTTLQDKTPTNVVKVGQAFMVKSAEQVYKKLYFDNTIRVGDGGKGFFGNPTKQGTPLVDDRYRLKFAAPSNITTELAVVYFDAGTNDFAKDDSQMNGSPSDILYTIIGDQKAVINGRSTFVNTDVIPLGSNHFSTGNYTISLGTKEGIFDNGQNIYLKDKQTGIMTNLSAGSYTFAANAGESTGRFDIVYQPETVLATEGTVKENLIVYRDGSDFVVKAKSKKITSLEVFDTAGRLILTLNPNSIKAVIPAEKIVNGVYVLKINQNGQITSKKIIR</sequence>
<evidence type="ECO:0000259" key="3">
    <source>
        <dbReference type="Pfam" id="PF20009"/>
    </source>
</evidence>
<dbReference type="InterPro" id="IPR014756">
    <property type="entry name" value="Ig_E-set"/>
</dbReference>
<dbReference type="Pfam" id="PF20009">
    <property type="entry name" value="GEVED"/>
    <property type="match status" value="1"/>
</dbReference>
<evidence type="ECO:0000256" key="1">
    <source>
        <dbReference type="ARBA" id="ARBA00022729"/>
    </source>
</evidence>
<organism evidence="4 5">
    <name type="scientific">Kaistella gelatinilytica</name>
    <dbReference type="NCBI Taxonomy" id="2787636"/>
    <lineage>
        <taxon>Bacteria</taxon>
        <taxon>Pseudomonadati</taxon>
        <taxon>Bacteroidota</taxon>
        <taxon>Flavobacteriia</taxon>
        <taxon>Flavobacteriales</taxon>
        <taxon>Weeksellaceae</taxon>
        <taxon>Chryseobacterium group</taxon>
        <taxon>Kaistella</taxon>
    </lineage>
</organism>
<evidence type="ECO:0000313" key="5">
    <source>
        <dbReference type="Proteomes" id="UP000660070"/>
    </source>
</evidence>
<dbReference type="InterPro" id="IPR026444">
    <property type="entry name" value="Secre_tail"/>
</dbReference>
<feature type="signal peptide" evidence="2">
    <location>
        <begin position="1"/>
        <end position="25"/>
    </location>
</feature>
<name>A0ABS0FBY3_9FLAO</name>
<gene>
    <name evidence="4" type="ORF">IV494_08510</name>
</gene>
<evidence type="ECO:0000256" key="2">
    <source>
        <dbReference type="SAM" id="SignalP"/>
    </source>
</evidence>
<keyword evidence="1 2" id="KW-0732">Signal</keyword>
<dbReference type="SUPFAM" id="SSF81296">
    <property type="entry name" value="E set domains"/>
    <property type="match status" value="1"/>
</dbReference>
<reference evidence="4 5" key="1">
    <citation type="submission" date="2020-11" db="EMBL/GenBank/DDBJ databases">
        <title>Kaistella gelatinilytica sp. nov., a flavobacterium isolated from Antarctic Soil.</title>
        <authorList>
            <person name="Li J."/>
        </authorList>
    </citation>
    <scope>NUCLEOTIDE SEQUENCE [LARGE SCALE GENOMIC DNA]</scope>
    <source>
        <strain evidence="4 5">G5-32</strain>
    </source>
</reference>
<dbReference type="NCBIfam" id="TIGR04183">
    <property type="entry name" value="Por_Secre_tail"/>
    <property type="match status" value="1"/>
</dbReference>
<evidence type="ECO:0000313" key="4">
    <source>
        <dbReference type="EMBL" id="MBF8457224.1"/>
    </source>
</evidence>
<protein>
    <submittedName>
        <fullName evidence="4">T9SS type A sorting domain-containing protein</fullName>
    </submittedName>
</protein>
<dbReference type="InterPro" id="IPR013783">
    <property type="entry name" value="Ig-like_fold"/>
</dbReference>
<dbReference type="EMBL" id="JADPVI010000002">
    <property type="protein sequence ID" value="MBF8457224.1"/>
    <property type="molecule type" value="Genomic_DNA"/>
</dbReference>
<dbReference type="RefSeq" id="WP_196079735.1">
    <property type="nucleotide sequence ID" value="NZ_JADPVI010000002.1"/>
</dbReference>
<dbReference type="Proteomes" id="UP000660070">
    <property type="component" value="Unassembled WGS sequence"/>
</dbReference>